<protein>
    <submittedName>
        <fullName evidence="2">Uncharacterized protein</fullName>
    </submittedName>
</protein>
<evidence type="ECO:0000256" key="1">
    <source>
        <dbReference type="SAM" id="MobiDB-lite"/>
    </source>
</evidence>
<evidence type="ECO:0000313" key="2">
    <source>
        <dbReference type="EMBL" id="POM72525.1"/>
    </source>
</evidence>
<dbReference type="Proteomes" id="UP000237271">
    <property type="component" value="Unassembled WGS sequence"/>
</dbReference>
<name>A0A2P4Y3Y8_9STRA</name>
<dbReference type="OrthoDB" id="167227at2759"/>
<dbReference type="AlphaFoldDB" id="A0A2P4Y3Y8"/>
<feature type="region of interest" description="Disordered" evidence="1">
    <location>
        <begin position="1"/>
        <end position="97"/>
    </location>
</feature>
<organism evidence="2 3">
    <name type="scientific">Phytophthora palmivora</name>
    <dbReference type="NCBI Taxonomy" id="4796"/>
    <lineage>
        <taxon>Eukaryota</taxon>
        <taxon>Sar</taxon>
        <taxon>Stramenopiles</taxon>
        <taxon>Oomycota</taxon>
        <taxon>Peronosporomycetes</taxon>
        <taxon>Peronosporales</taxon>
        <taxon>Peronosporaceae</taxon>
        <taxon>Phytophthora</taxon>
    </lineage>
</organism>
<dbReference type="EMBL" id="NCKW01005695">
    <property type="protein sequence ID" value="POM72525.1"/>
    <property type="molecule type" value="Genomic_DNA"/>
</dbReference>
<proteinExistence type="predicted"/>
<accession>A0A2P4Y3Y8</accession>
<comment type="caution">
    <text evidence="2">The sequence shown here is derived from an EMBL/GenBank/DDBJ whole genome shotgun (WGS) entry which is preliminary data.</text>
</comment>
<gene>
    <name evidence="2" type="ORF">PHPALM_10746</name>
</gene>
<feature type="compositionally biased region" description="Acidic residues" evidence="1">
    <location>
        <begin position="83"/>
        <end position="97"/>
    </location>
</feature>
<reference evidence="2 3" key="1">
    <citation type="journal article" date="2017" name="Genome Biol. Evol.">
        <title>Phytophthora megakarya and P. palmivora, closely related causal agents of cacao black pod rot, underwent increases in genome sizes and gene numbers by different mechanisms.</title>
        <authorList>
            <person name="Ali S.S."/>
            <person name="Shao J."/>
            <person name="Lary D.J."/>
            <person name="Kronmiller B."/>
            <person name="Shen D."/>
            <person name="Strem M.D."/>
            <person name="Amoako-Attah I."/>
            <person name="Akrofi A.Y."/>
            <person name="Begoude B.A."/>
            <person name="Ten Hoopen G.M."/>
            <person name="Coulibaly K."/>
            <person name="Kebe B.I."/>
            <person name="Melnick R.L."/>
            <person name="Guiltinan M.J."/>
            <person name="Tyler B.M."/>
            <person name="Meinhardt L.W."/>
            <person name="Bailey B.A."/>
        </authorList>
    </citation>
    <scope>NUCLEOTIDE SEQUENCE [LARGE SCALE GENOMIC DNA]</scope>
    <source>
        <strain evidence="3">sbr112.9</strain>
    </source>
</reference>
<feature type="compositionally biased region" description="Acidic residues" evidence="1">
    <location>
        <begin position="10"/>
        <end position="28"/>
    </location>
</feature>
<sequence>MQGRFQQDSREDEEEITEDFEHFEEEESMNYYSRYRMDSDSASPKCKGSRRRRSRDFKTKPQHEDEDDNCDRPEAKNGLGDSGSEEEEWDSQEEEEELCELQHNIAKLLQNMQEGAIALENNQADCKAAE</sequence>
<evidence type="ECO:0000313" key="3">
    <source>
        <dbReference type="Proteomes" id="UP000237271"/>
    </source>
</evidence>
<keyword evidence="3" id="KW-1185">Reference proteome</keyword>